<feature type="domain" description="Fungal-type protein kinase" evidence="1">
    <location>
        <begin position="162"/>
        <end position="422"/>
    </location>
</feature>
<evidence type="ECO:0000313" key="2">
    <source>
        <dbReference type="EMBL" id="OJD20264.1"/>
    </source>
</evidence>
<dbReference type="OrthoDB" id="4178017at2759"/>
<evidence type="ECO:0000313" key="3">
    <source>
        <dbReference type="Proteomes" id="UP000242791"/>
    </source>
</evidence>
<dbReference type="STRING" id="1658174.A0A1J9PV50"/>
<evidence type="ECO:0000259" key="1">
    <source>
        <dbReference type="Pfam" id="PF17667"/>
    </source>
</evidence>
<protein>
    <recommendedName>
        <fullName evidence="1">Fungal-type protein kinase domain-containing protein</fullName>
    </recommendedName>
</protein>
<accession>A0A1J9PV50</accession>
<dbReference type="PANTHER" id="PTHR38248:SF2">
    <property type="entry name" value="FUNK1 11"/>
    <property type="match status" value="1"/>
</dbReference>
<gene>
    <name evidence="2" type="ORF">ACJ73_08402</name>
</gene>
<organism evidence="2 3">
    <name type="scientific">Blastomyces percursus</name>
    <dbReference type="NCBI Taxonomy" id="1658174"/>
    <lineage>
        <taxon>Eukaryota</taxon>
        <taxon>Fungi</taxon>
        <taxon>Dikarya</taxon>
        <taxon>Ascomycota</taxon>
        <taxon>Pezizomycotina</taxon>
        <taxon>Eurotiomycetes</taxon>
        <taxon>Eurotiomycetidae</taxon>
        <taxon>Onygenales</taxon>
        <taxon>Ajellomycetaceae</taxon>
        <taxon>Blastomyces</taxon>
    </lineage>
</organism>
<dbReference type="InterPro" id="IPR040976">
    <property type="entry name" value="Pkinase_fungal"/>
</dbReference>
<sequence length="516" mass="58434">MGLVVRKTSDFDIWNSVLGLIANVSQATPPPRPIVSFQQTPWLFNTSKELGDLHADIPGFLETYFGIVSGLDSTTRAILDKCMEGDRPLYNEEKGWRDWPEHAVEKEVLRWLADVITELVQFAEADDLAQKINRRLFAQPTRPLEGSIATRKLDIGFVNDSTSESFDINTYGLRFIAITLGFLLMSPEQLGFDPTIITIGDKRCIEVEKDGRKERFVIDGVIGRARCISGRATTCWKVHRDDDPRTPLVVKDSWQYPEHDEEGELLRQATESGSINVARYYHHETVRINGKSDDILGIRRGLSIPTLKFRSSDCVDTLLPLPPSKRTQSISPTKSATNSTPLNRVHRRVTVQDYGKPIYESSSRVALLSGLEGCIRGYNSLYRSAGIIQCDISPRNLHVNEDDNNPSWRAFLIDLDLAIRWSGKVVKRFEEWNYVNTEKLADEKKGVVNDEGDFLRIAEENFTPYYQPLASWVNRLRRVVFPGGGRWKKLNPHLSSEMVDVLQRAQSNLNVIGQGS</sequence>
<dbReference type="EMBL" id="LGTZ01001969">
    <property type="protein sequence ID" value="OJD20264.1"/>
    <property type="molecule type" value="Genomic_DNA"/>
</dbReference>
<dbReference type="Pfam" id="PF17667">
    <property type="entry name" value="Pkinase_fungal"/>
    <property type="match status" value="1"/>
</dbReference>
<comment type="caution">
    <text evidence="2">The sequence shown here is derived from an EMBL/GenBank/DDBJ whole genome shotgun (WGS) entry which is preliminary data.</text>
</comment>
<dbReference type="SUPFAM" id="SSF56112">
    <property type="entry name" value="Protein kinase-like (PK-like)"/>
    <property type="match status" value="1"/>
</dbReference>
<dbReference type="VEuPathDB" id="FungiDB:ACJ73_08402"/>
<reference evidence="2 3" key="1">
    <citation type="submission" date="2015-08" db="EMBL/GenBank/DDBJ databases">
        <title>Emmonsia species relationships and genome sequence.</title>
        <authorList>
            <person name="Cuomo C.A."/>
            <person name="Schwartz I.S."/>
            <person name="Kenyon C."/>
            <person name="De Hoog G.S."/>
            <person name="Govender N.P."/>
            <person name="Botha A."/>
            <person name="Moreno L."/>
            <person name="De Vries M."/>
            <person name="Munoz J.F."/>
            <person name="Stielow J.B."/>
        </authorList>
    </citation>
    <scope>NUCLEOTIDE SEQUENCE [LARGE SCALE GENOMIC DNA]</scope>
    <source>
        <strain evidence="2 3">EI222</strain>
    </source>
</reference>
<dbReference type="PANTHER" id="PTHR38248">
    <property type="entry name" value="FUNK1 6"/>
    <property type="match status" value="1"/>
</dbReference>
<proteinExistence type="predicted"/>
<name>A0A1J9PV50_9EURO</name>
<dbReference type="AlphaFoldDB" id="A0A1J9PV50"/>
<keyword evidence="3" id="KW-1185">Reference proteome</keyword>
<dbReference type="InterPro" id="IPR011009">
    <property type="entry name" value="Kinase-like_dom_sf"/>
</dbReference>
<dbReference type="Proteomes" id="UP000242791">
    <property type="component" value="Unassembled WGS sequence"/>
</dbReference>